<dbReference type="Gene3D" id="3.50.50.60">
    <property type="entry name" value="FAD/NAD(P)-binding domain"/>
    <property type="match status" value="1"/>
</dbReference>
<organism evidence="1 2">
    <name type="scientific">Mycobacterium adipatum</name>
    <dbReference type="NCBI Taxonomy" id="1682113"/>
    <lineage>
        <taxon>Bacteria</taxon>
        <taxon>Bacillati</taxon>
        <taxon>Actinomycetota</taxon>
        <taxon>Actinomycetes</taxon>
        <taxon>Mycobacteriales</taxon>
        <taxon>Mycobacteriaceae</taxon>
        <taxon>Mycobacterium</taxon>
    </lineage>
</organism>
<dbReference type="AlphaFoldDB" id="A0A172UP61"/>
<dbReference type="Pfam" id="PF13450">
    <property type="entry name" value="NAD_binding_8"/>
    <property type="match status" value="1"/>
</dbReference>
<dbReference type="PANTHER" id="PTHR42685">
    <property type="entry name" value="GERANYLGERANYL DIPHOSPHATE REDUCTASE"/>
    <property type="match status" value="1"/>
</dbReference>
<gene>
    <name evidence="1" type="ORF">A7U43_15510</name>
</gene>
<dbReference type="InterPro" id="IPR036188">
    <property type="entry name" value="FAD/NAD-bd_sf"/>
</dbReference>
<sequence>MRIAIIGAGPSGLYCAIALARRGHDMLVDREPGPPPHGLWRRGGVMQLHHAHTFRGPVVGALRAEMPDVLDDLAMRRAGIVYDGDGRAIALLCRRATFDAVLRQRAERTAGVSIRTGYAAHTQAGLRIDGSSVAADLVIDATGRSGRLTGRTSRPGAVVDCGAVYVTRQYRLRGPGLPPTNSPIGLSLSLDGYVAIAFIHDDRTFSVTLIHDGSDPLLRQLRHEAVFEPVIAAIAQLGEWTAPGRSDPITPVLAGGRLYNGYRGQLDDAGRPVVPGVISVGDAVCTTTPLAGRGVTLALWQARELVRGIDGKDLSRIDIEDLAGNFDAWCRAAIKPWFVDQVHADRHRLRRWAGHDVDLSEPLPSDLIAASAEVDRRVGALIGPYLRMDAGPHVLAAAEPLARAVFATGWRPALPDGPSRDELAALCQSVSARTA</sequence>
<dbReference type="Proteomes" id="UP000077143">
    <property type="component" value="Chromosome"/>
</dbReference>
<dbReference type="STRING" id="1682113.A7U43_15510"/>
<accession>A0A172UP61</accession>
<dbReference type="SUPFAM" id="SSF51905">
    <property type="entry name" value="FAD/NAD(P)-binding domain"/>
    <property type="match status" value="1"/>
</dbReference>
<dbReference type="PANTHER" id="PTHR42685:SF22">
    <property type="entry name" value="CONDITIONED MEDIUM FACTOR RECEPTOR 1"/>
    <property type="match status" value="1"/>
</dbReference>
<protein>
    <submittedName>
        <fullName evidence="1">FAD-dependent oxidoreductase</fullName>
    </submittedName>
</protein>
<proteinExistence type="predicted"/>
<reference evidence="1 2" key="1">
    <citation type="submission" date="2016-05" db="EMBL/GenBank/DDBJ databases">
        <title>Complete genome sequence of a phthalic acid esters degrading Mycobacterium sp. YC-RL4.</title>
        <authorList>
            <person name="Ren L."/>
            <person name="Fan S."/>
            <person name="Ruth N."/>
            <person name="Jia Y."/>
            <person name="Wang J."/>
            <person name="Qiao C."/>
        </authorList>
    </citation>
    <scope>NUCLEOTIDE SEQUENCE [LARGE SCALE GENOMIC DNA]</scope>
    <source>
        <strain evidence="1 2">YC-RL4</strain>
    </source>
</reference>
<dbReference type="EMBL" id="CP015596">
    <property type="protein sequence ID" value="ANE80534.1"/>
    <property type="molecule type" value="Genomic_DNA"/>
</dbReference>
<dbReference type="InterPro" id="IPR050407">
    <property type="entry name" value="Geranylgeranyl_reductase"/>
</dbReference>
<dbReference type="KEGG" id="madi:A7U43_15510"/>
<name>A0A172UP61_9MYCO</name>
<dbReference type="OrthoDB" id="9790035at2"/>
<evidence type="ECO:0000313" key="2">
    <source>
        <dbReference type="Proteomes" id="UP000077143"/>
    </source>
</evidence>
<dbReference type="PRINTS" id="PR00420">
    <property type="entry name" value="RNGMNOXGNASE"/>
</dbReference>
<keyword evidence="2" id="KW-1185">Reference proteome</keyword>
<evidence type="ECO:0000313" key="1">
    <source>
        <dbReference type="EMBL" id="ANE80534.1"/>
    </source>
</evidence>